<evidence type="ECO:0000313" key="7">
    <source>
        <dbReference type="EMBL" id="ETN36234.1"/>
    </source>
</evidence>
<dbReference type="Proteomes" id="UP000030752">
    <property type="component" value="Unassembled WGS sequence"/>
</dbReference>
<dbReference type="AlphaFoldDB" id="W2RKH8"/>
<dbReference type="OrthoDB" id="6428749at2759"/>
<dbReference type="PIRSF" id="PIRSF001221">
    <property type="entry name" value="Amidase_fungi"/>
    <property type="match status" value="1"/>
</dbReference>
<dbReference type="HOGENOM" id="CLU_009600_9_2_1"/>
<feature type="active site" description="Charge relay system" evidence="3">
    <location>
        <position position="202"/>
    </location>
</feature>
<dbReference type="SUPFAM" id="SSF75304">
    <property type="entry name" value="Amidase signature (AS) enzymes"/>
    <property type="match status" value="1"/>
</dbReference>
<dbReference type="EMBL" id="KB822725">
    <property type="protein sequence ID" value="ETN36234.1"/>
    <property type="molecule type" value="Genomic_DNA"/>
</dbReference>
<organism evidence="7 8">
    <name type="scientific">Cyphellophora europaea (strain CBS 101466)</name>
    <name type="common">Phialophora europaea</name>
    <dbReference type="NCBI Taxonomy" id="1220924"/>
    <lineage>
        <taxon>Eukaryota</taxon>
        <taxon>Fungi</taxon>
        <taxon>Dikarya</taxon>
        <taxon>Ascomycota</taxon>
        <taxon>Pezizomycotina</taxon>
        <taxon>Eurotiomycetes</taxon>
        <taxon>Chaetothyriomycetidae</taxon>
        <taxon>Chaetothyriales</taxon>
        <taxon>Cyphellophoraceae</taxon>
        <taxon>Cyphellophora</taxon>
    </lineage>
</organism>
<dbReference type="Gene3D" id="3.90.1300.10">
    <property type="entry name" value="Amidase signature (AS) domain"/>
    <property type="match status" value="1"/>
</dbReference>
<evidence type="ECO:0000256" key="2">
    <source>
        <dbReference type="ARBA" id="ARBA00022801"/>
    </source>
</evidence>
<feature type="active site" description="Acyl-ester intermediate" evidence="3">
    <location>
        <position position="226"/>
    </location>
</feature>
<dbReference type="Pfam" id="PF01425">
    <property type="entry name" value="Amidase"/>
    <property type="match status" value="1"/>
</dbReference>
<dbReference type="InterPro" id="IPR023631">
    <property type="entry name" value="Amidase_dom"/>
</dbReference>
<name>W2RKH8_CYPE1</name>
<evidence type="ECO:0000256" key="3">
    <source>
        <dbReference type="PIRSR" id="PIRSR001221-1"/>
    </source>
</evidence>
<evidence type="ECO:0000256" key="4">
    <source>
        <dbReference type="PIRSR" id="PIRSR001221-2"/>
    </source>
</evidence>
<protein>
    <recommendedName>
        <fullName evidence="6">Amidase domain-containing protein</fullName>
    </recommendedName>
</protein>
<gene>
    <name evidence="7" type="ORF">HMPREF1541_08511</name>
</gene>
<dbReference type="InParanoid" id="W2RKH8"/>
<dbReference type="PANTHER" id="PTHR46072">
    <property type="entry name" value="AMIDASE-RELATED-RELATED"/>
    <property type="match status" value="1"/>
</dbReference>
<keyword evidence="2" id="KW-0378">Hydrolase</keyword>
<proteinExistence type="inferred from homology"/>
<dbReference type="PANTHER" id="PTHR46072:SF2">
    <property type="entry name" value="AMIDASE (EUROFUNG)"/>
    <property type="match status" value="1"/>
</dbReference>
<keyword evidence="8" id="KW-1185">Reference proteome</keyword>
<dbReference type="InterPro" id="IPR036928">
    <property type="entry name" value="AS_sf"/>
</dbReference>
<dbReference type="eggNOG" id="KOG1212">
    <property type="taxonomic scope" value="Eukaryota"/>
</dbReference>
<dbReference type="RefSeq" id="XP_008721052.1">
    <property type="nucleotide sequence ID" value="XM_008722830.1"/>
</dbReference>
<evidence type="ECO:0000256" key="5">
    <source>
        <dbReference type="SAM" id="MobiDB-lite"/>
    </source>
</evidence>
<feature type="active site" description="Charge relay system" evidence="3">
    <location>
        <position position="127"/>
    </location>
</feature>
<evidence type="ECO:0000313" key="8">
    <source>
        <dbReference type="Proteomes" id="UP000030752"/>
    </source>
</evidence>
<dbReference type="GeneID" id="19975850"/>
<sequence length="570" mass="62959">MIQKYQPGPGALHWEKIAELKRTERDTAVRSYLPDSDAHPSESEDQNDVSTTPDIEELVSRLSRGEITAEAVTIRHIKRIAKAQQQTNCLTEVLFSDALDQARALDDHFKATGELIGPFHGVPVTLKDQFNVKGYDTTLGYCGRAFNPAENDAQVVEVLKKLGAVILAKTNLPQSIMWCETENPLFGLTTNPRNPDFTPGGSTGGEACVLVLGGSLLGWGTDIGGSIRIPSHMNGLYGLKPTSSRLSYSGVPVSTEGQQHVPSAIGPMTRSLSSLITTTKAVIDARPWTVDPAVTPIAWDKDMFADAQSRPLTIGVMYDDGVVKVHPPIERVLYQMTERLKAAGHEVVNWNPSLHADCIKVMDQYYNADGCEDIRRDIEAAGEPMIPHVEALVNRAPAISVYEYWQLNKQKIALQKAYYEKWNAFVAPSGRKVDVLLTPTMPHTALPHKGCRWVGYTKVWNFLDYPAVVFPAGAADKELDGLLDPSHVPRNDADAWNWSRYDAESMHKHPVGLQIVARRFEEERVLGVARVCERLLQQASSKPHGEDEKIRPDWTVLLGQGMTGGMLNGQ</sequence>
<evidence type="ECO:0000256" key="1">
    <source>
        <dbReference type="ARBA" id="ARBA00009199"/>
    </source>
</evidence>
<dbReference type="GO" id="GO:0016787">
    <property type="term" value="F:hydrolase activity"/>
    <property type="evidence" value="ECO:0007669"/>
    <property type="project" value="UniProtKB-KW"/>
</dbReference>
<feature type="region of interest" description="Disordered" evidence="5">
    <location>
        <begin position="28"/>
        <end position="53"/>
    </location>
</feature>
<feature type="binding site" evidence="4">
    <location>
        <begin position="223"/>
        <end position="226"/>
    </location>
    <ligand>
        <name>substrate</name>
    </ligand>
</feature>
<dbReference type="STRING" id="1220924.W2RKH8"/>
<dbReference type="VEuPathDB" id="FungiDB:HMPREF1541_08511"/>
<dbReference type="FunCoup" id="W2RKH8">
    <property type="interactions" value="54"/>
</dbReference>
<evidence type="ECO:0000259" key="6">
    <source>
        <dbReference type="Pfam" id="PF01425"/>
    </source>
</evidence>
<comment type="similarity">
    <text evidence="1">Belongs to the amidase family.</text>
</comment>
<accession>W2RKH8</accession>
<reference evidence="7 8" key="1">
    <citation type="submission" date="2013-03" db="EMBL/GenBank/DDBJ databases">
        <title>The Genome Sequence of Phialophora europaea CBS 101466.</title>
        <authorList>
            <consortium name="The Broad Institute Genomics Platform"/>
            <person name="Cuomo C."/>
            <person name="de Hoog S."/>
            <person name="Gorbushina A."/>
            <person name="Walker B."/>
            <person name="Young S.K."/>
            <person name="Zeng Q."/>
            <person name="Gargeya S."/>
            <person name="Fitzgerald M."/>
            <person name="Haas B."/>
            <person name="Abouelleil A."/>
            <person name="Allen A.W."/>
            <person name="Alvarado L."/>
            <person name="Arachchi H.M."/>
            <person name="Berlin A.M."/>
            <person name="Chapman S.B."/>
            <person name="Gainer-Dewar J."/>
            <person name="Goldberg J."/>
            <person name="Griggs A."/>
            <person name="Gujja S."/>
            <person name="Hansen M."/>
            <person name="Howarth C."/>
            <person name="Imamovic A."/>
            <person name="Ireland A."/>
            <person name="Larimer J."/>
            <person name="McCowan C."/>
            <person name="Murphy C."/>
            <person name="Pearson M."/>
            <person name="Poon T.W."/>
            <person name="Priest M."/>
            <person name="Roberts A."/>
            <person name="Saif S."/>
            <person name="Shea T."/>
            <person name="Sisk P."/>
            <person name="Sykes S."/>
            <person name="Wortman J."/>
            <person name="Nusbaum C."/>
            <person name="Birren B."/>
        </authorList>
    </citation>
    <scope>NUCLEOTIDE SEQUENCE [LARGE SCALE GENOMIC DNA]</scope>
    <source>
        <strain evidence="7 8">CBS 101466</strain>
    </source>
</reference>
<feature type="binding site" evidence="4">
    <location>
        <position position="176"/>
    </location>
    <ligand>
        <name>substrate</name>
    </ligand>
</feature>
<feature type="domain" description="Amidase" evidence="6">
    <location>
        <begin position="73"/>
        <end position="526"/>
    </location>
</feature>
<feature type="binding site" evidence="4">
    <location>
        <position position="202"/>
    </location>
    <ligand>
        <name>substrate</name>
    </ligand>
</feature>